<evidence type="ECO:0000256" key="5">
    <source>
        <dbReference type="ARBA" id="ARBA00022833"/>
    </source>
</evidence>
<dbReference type="PANTHER" id="PTHR11804:SF84">
    <property type="entry name" value="SACCHAROLYSIN"/>
    <property type="match status" value="1"/>
</dbReference>
<protein>
    <recommendedName>
        <fullName evidence="8">oligopeptidase A</fullName>
        <ecNumber evidence="8">3.4.24.70</ecNumber>
    </recommendedName>
</protein>
<sequence>MTNPLLAQDKLPAFSLIKPEHVKPSVEKAISDCKKTIEDVLTQASFTWDNLVTPIDEVDDVLGKLWSPISHMNSVVNSDELREAYESCLPLLSEYGTFVGQHQGLFEAYQSLANSQEYKTLETAQKKVIDNALRDFKLSGIALNDEDKKRYGEIVTRLSELSSTFGNNLLDATHAYSVNITDEAELAGLPDSAKEAAAALAAEQEKQGWLFTLDIPSYLPVMMYCDNAELREKLYRGYVTRASDQGPNAGEFDNSAIMNELLALRHELSQLLGFNNFAEKSIATKMATSTDEVLGFLENLAEKSKKQGQQDLDEVKAFAQAQFGQTELQAWDLPYYSEKLKQNRYAISDEELRPYFPENKVVSGLFEVVHRLFGLTIQEKSGIDTWHKDVKFYEVFDESQQLRGSFYLDLYARAKKRGGAWMDDCVGRRALANGDIQYPVAYLTCNFNKPVGDKPALFTHDEVVTLFHEFGHGIHHMLTQINASGVSGIDGVPWDAVELPSQFLENWCWQPEALTFISGHFETNEPLPQAMLDKMLAAKNYQSAMQMLRQLEFSIFDFTMHAEYNPNNNNSEYIQEILNKVRDKYAVITATDFNRFQHSFSHIFGGGYAAGYYSYKWAEVLSADAFSRFEEEGIFSRAVGQDFLENILEKGGSQEPSELFKAFRGRAPQIDALLRHCGING</sequence>
<dbReference type="InterPro" id="IPR034005">
    <property type="entry name" value="M3A_DCP"/>
</dbReference>
<evidence type="ECO:0000256" key="7">
    <source>
        <dbReference type="ARBA" id="ARBA00024603"/>
    </source>
</evidence>
<dbReference type="Pfam" id="PF01432">
    <property type="entry name" value="Peptidase_M3"/>
    <property type="match status" value="1"/>
</dbReference>
<evidence type="ECO:0000256" key="2">
    <source>
        <dbReference type="ARBA" id="ARBA00022670"/>
    </source>
</evidence>
<dbReference type="RefSeq" id="WP_311580937.1">
    <property type="nucleotide sequence ID" value="NZ_JAVRIF010000004.1"/>
</dbReference>
<keyword evidence="3 9" id="KW-0479">Metal-binding</keyword>
<dbReference type="EMBL" id="JAVRIF010000004">
    <property type="protein sequence ID" value="MDT0603867.1"/>
    <property type="molecule type" value="Genomic_DNA"/>
</dbReference>
<organism evidence="12 13">
    <name type="scientific">Thalassotalea castellviae</name>
    <dbReference type="NCBI Taxonomy" id="3075612"/>
    <lineage>
        <taxon>Bacteria</taxon>
        <taxon>Pseudomonadati</taxon>
        <taxon>Pseudomonadota</taxon>
        <taxon>Gammaproteobacteria</taxon>
        <taxon>Alteromonadales</taxon>
        <taxon>Colwelliaceae</taxon>
        <taxon>Thalassotalea</taxon>
    </lineage>
</organism>
<evidence type="ECO:0000256" key="3">
    <source>
        <dbReference type="ARBA" id="ARBA00022723"/>
    </source>
</evidence>
<dbReference type="Gene3D" id="1.20.1050.40">
    <property type="entry name" value="Endopeptidase. Chain P, domain 1"/>
    <property type="match status" value="1"/>
</dbReference>
<dbReference type="EC" id="3.4.24.70" evidence="8"/>
<evidence type="ECO:0000256" key="9">
    <source>
        <dbReference type="RuleBase" id="RU003435"/>
    </source>
</evidence>
<evidence type="ECO:0000256" key="4">
    <source>
        <dbReference type="ARBA" id="ARBA00022801"/>
    </source>
</evidence>
<dbReference type="Pfam" id="PF19310">
    <property type="entry name" value="TOP_N"/>
    <property type="match status" value="1"/>
</dbReference>
<dbReference type="InterPro" id="IPR024079">
    <property type="entry name" value="MetalloPept_cat_dom_sf"/>
</dbReference>
<comment type="caution">
    <text evidence="12">The sequence shown here is derived from an EMBL/GenBank/DDBJ whole genome shotgun (WGS) entry which is preliminary data.</text>
</comment>
<comment type="catalytic activity">
    <reaction evidence="7">
        <text>Hydrolysis of oligopeptides, with broad specificity. Gly or Ala commonly occur as P1 or P1' residues, but more distant residues are also important, as is shown by the fact that Z-Gly-Pro-Gly-|-Gly-Pro-Ala is cleaved, but not Z-(Gly)(5).</text>
        <dbReference type="EC" id="3.4.24.70"/>
    </reaction>
</comment>
<dbReference type="PANTHER" id="PTHR11804">
    <property type="entry name" value="PROTEASE M3 THIMET OLIGOPEPTIDASE-RELATED"/>
    <property type="match status" value="1"/>
</dbReference>
<evidence type="ECO:0000259" key="11">
    <source>
        <dbReference type="Pfam" id="PF19310"/>
    </source>
</evidence>
<dbReference type="Gene3D" id="1.10.1370.10">
    <property type="entry name" value="Neurolysin, domain 3"/>
    <property type="match status" value="1"/>
</dbReference>
<evidence type="ECO:0000256" key="8">
    <source>
        <dbReference type="ARBA" id="ARBA00026100"/>
    </source>
</evidence>
<dbReference type="NCBIfam" id="NF008159">
    <property type="entry name" value="PRK10911.1"/>
    <property type="match status" value="1"/>
</dbReference>
<proteinExistence type="inferred from homology"/>
<keyword evidence="2 9" id="KW-0645">Protease</keyword>
<name>A0ABU3A110_9GAMM</name>
<keyword evidence="6 9" id="KW-0482">Metalloprotease</keyword>
<dbReference type="InterPro" id="IPR045666">
    <property type="entry name" value="OpdA_N"/>
</dbReference>
<reference evidence="12 13" key="1">
    <citation type="submission" date="2023-09" db="EMBL/GenBank/DDBJ databases">
        <authorList>
            <person name="Rey-Velasco X."/>
        </authorList>
    </citation>
    <scope>NUCLEOTIDE SEQUENCE [LARGE SCALE GENOMIC DNA]</scope>
    <source>
        <strain evidence="12 13">W431</strain>
    </source>
</reference>
<gene>
    <name evidence="12" type="primary">prlC</name>
    <name evidence="12" type="ORF">RM573_09700</name>
</gene>
<feature type="domain" description="Oligopeptidase A N-terminal" evidence="11">
    <location>
        <begin position="27"/>
        <end position="148"/>
    </location>
</feature>
<dbReference type="InterPro" id="IPR001567">
    <property type="entry name" value="Pept_M3A_M3B_dom"/>
</dbReference>
<accession>A0ABU3A110</accession>
<dbReference type="Gene3D" id="3.40.390.10">
    <property type="entry name" value="Collagenase (Catalytic Domain)"/>
    <property type="match status" value="1"/>
</dbReference>
<dbReference type="InterPro" id="IPR024077">
    <property type="entry name" value="Neurolysin/TOP_dom2"/>
</dbReference>
<evidence type="ECO:0000313" key="12">
    <source>
        <dbReference type="EMBL" id="MDT0603867.1"/>
    </source>
</evidence>
<dbReference type="Proteomes" id="UP001266357">
    <property type="component" value="Unassembled WGS sequence"/>
</dbReference>
<keyword evidence="5 9" id="KW-0862">Zinc</keyword>
<keyword evidence="13" id="KW-1185">Reference proteome</keyword>
<evidence type="ECO:0000256" key="1">
    <source>
        <dbReference type="ARBA" id="ARBA00006040"/>
    </source>
</evidence>
<evidence type="ECO:0000259" key="10">
    <source>
        <dbReference type="Pfam" id="PF01432"/>
    </source>
</evidence>
<dbReference type="GO" id="GO:0004222">
    <property type="term" value="F:metalloendopeptidase activity"/>
    <property type="evidence" value="ECO:0007669"/>
    <property type="project" value="UniProtKB-EC"/>
</dbReference>
<dbReference type="CDD" id="cd06456">
    <property type="entry name" value="M3A_DCP"/>
    <property type="match status" value="1"/>
</dbReference>
<dbReference type="SUPFAM" id="SSF55486">
    <property type="entry name" value="Metalloproteases ('zincins'), catalytic domain"/>
    <property type="match status" value="1"/>
</dbReference>
<evidence type="ECO:0000256" key="6">
    <source>
        <dbReference type="ARBA" id="ARBA00023049"/>
    </source>
</evidence>
<evidence type="ECO:0000313" key="13">
    <source>
        <dbReference type="Proteomes" id="UP001266357"/>
    </source>
</evidence>
<comment type="similarity">
    <text evidence="1 9">Belongs to the peptidase M3 family.</text>
</comment>
<dbReference type="InterPro" id="IPR045090">
    <property type="entry name" value="Pept_M3A_M3B"/>
</dbReference>
<dbReference type="InterPro" id="IPR024080">
    <property type="entry name" value="Neurolysin/TOP_N"/>
</dbReference>
<feature type="domain" description="Peptidase M3A/M3B catalytic" evidence="10">
    <location>
        <begin position="221"/>
        <end position="678"/>
    </location>
</feature>
<comment type="cofactor">
    <cofactor evidence="9">
        <name>Zn(2+)</name>
        <dbReference type="ChEBI" id="CHEBI:29105"/>
    </cofactor>
    <text evidence="9">Binds 1 zinc ion.</text>
</comment>
<keyword evidence="4 9" id="KW-0378">Hydrolase</keyword>